<dbReference type="OrthoDB" id="3229878at2759"/>
<dbReference type="Proteomes" id="UP000027456">
    <property type="component" value="Unassembled WGS sequence"/>
</dbReference>
<comment type="caution">
    <text evidence="1">The sequence shown here is derived from an EMBL/GenBank/DDBJ whole genome shotgun (WGS) entry which is preliminary data.</text>
</comment>
<evidence type="ECO:0008006" key="3">
    <source>
        <dbReference type="Google" id="ProtNLM"/>
    </source>
</evidence>
<reference evidence="1 2" key="1">
    <citation type="submission" date="2013-12" db="EMBL/GenBank/DDBJ databases">
        <authorList>
            <person name="Cubeta M."/>
            <person name="Pakala S."/>
            <person name="Fedorova N."/>
            <person name="Thomas E."/>
            <person name="Dean R."/>
            <person name="Jabaji S."/>
            <person name="Neate S."/>
            <person name="Toda T."/>
            <person name="Tavantzis S."/>
            <person name="Vilgalys R."/>
            <person name="Bharathan N."/>
            <person name="Pakala S."/>
            <person name="Losada L.S."/>
            <person name="Zafar N."/>
            <person name="Nierman W."/>
        </authorList>
    </citation>
    <scope>NUCLEOTIDE SEQUENCE [LARGE SCALE GENOMIC DNA]</scope>
    <source>
        <strain evidence="1 2">123E</strain>
    </source>
</reference>
<accession>A0A074RT45</accession>
<keyword evidence="2" id="KW-1185">Reference proteome</keyword>
<gene>
    <name evidence="1" type="ORF">V565_087240</name>
</gene>
<protein>
    <recommendedName>
        <fullName evidence="3">CHD5 domain protein</fullName>
    </recommendedName>
</protein>
<dbReference type="STRING" id="1423351.A0A074RT45"/>
<organism evidence="1 2">
    <name type="scientific">Rhizoctonia solani 123E</name>
    <dbReference type="NCBI Taxonomy" id="1423351"/>
    <lineage>
        <taxon>Eukaryota</taxon>
        <taxon>Fungi</taxon>
        <taxon>Dikarya</taxon>
        <taxon>Basidiomycota</taxon>
        <taxon>Agaricomycotina</taxon>
        <taxon>Agaricomycetes</taxon>
        <taxon>Cantharellales</taxon>
        <taxon>Ceratobasidiaceae</taxon>
        <taxon>Rhizoctonia</taxon>
    </lineage>
</organism>
<name>A0A074RT45_9AGAM</name>
<dbReference type="EMBL" id="AZST01000290">
    <property type="protein sequence ID" value="KEP50059.1"/>
    <property type="molecule type" value="Genomic_DNA"/>
</dbReference>
<dbReference type="HOGENOM" id="CLU_037547_0_0_1"/>
<evidence type="ECO:0000313" key="2">
    <source>
        <dbReference type="Proteomes" id="UP000027456"/>
    </source>
</evidence>
<dbReference type="AlphaFoldDB" id="A0A074RT45"/>
<sequence length="494" mass="57024">MATRGYFAYRYKRRYYRQYIPHGAYPEYWGNKLAQLVPRDPHKREAWIHATTVMLEKAELKDAEREEDEYEIDTEGLFNSIIDSDWTFLDNDIDIDWTYVIDLDNNAFTVDGSTHFKLDDMPPESIGLEFFFEDEYPGRVLQVNTRSQPQLSRHLTTVVDLWPGPLFDVDKAQEEYETLNPTILPYSKWKLPTWSTLSVSQKFAMKRLQIVLDKYSHILDKGYLIHDSRFLGCICWQITCASTHVLPICPTRDSLSYSNSLTLMGFKDFERGHFARVLQPEPTPYGWNPDSFCYREYLRIAGCMVAYCPILDQPAFVASEVRQMVDNIRNSKGPLNGTGIILSGRHALVVRVEMNESGLRVCHSPVMDIYDCEGRVSEGALLLVHFLQRDPSLHRTHDQSFPLPPEIMTQIVRYADFGTYLCLTLVSWSVRAICLAYPRIGEYTVISQDLRHKEGSTLIVQHSATSFTYPAIVKAKTNRVALGPYCMTWDIKKE</sequence>
<proteinExistence type="predicted"/>
<evidence type="ECO:0000313" key="1">
    <source>
        <dbReference type="EMBL" id="KEP50059.1"/>
    </source>
</evidence>